<reference evidence="1 2" key="1">
    <citation type="submission" date="2020-05" db="EMBL/GenBank/DDBJ databases">
        <title>Hymenobacter terrestris sp. nov. and Hymenobacter lapidiphilus sp. nov., isolated from regoliths in Antarctica.</title>
        <authorList>
            <person name="Sedlacek I."/>
            <person name="Pantucek R."/>
            <person name="Zeman M."/>
            <person name="Holochova P."/>
            <person name="Kralova S."/>
            <person name="Stankova E."/>
            <person name="Sedo O."/>
            <person name="Micenkova L."/>
            <person name="Svec P."/>
            <person name="Gupta V."/>
            <person name="Sood U."/>
            <person name="Korpole U.S."/>
            <person name="Lal R."/>
        </authorList>
    </citation>
    <scope>NUCLEOTIDE SEQUENCE [LARGE SCALE GENOMIC DNA]</scope>
    <source>
        <strain evidence="1 2">P5342</strain>
    </source>
</reference>
<dbReference type="Proteomes" id="UP000565521">
    <property type="component" value="Unassembled WGS sequence"/>
</dbReference>
<sequence length="141" mass="15723">MTERLLSSPECPDYCRLCYSPEQKQLTVTWQGNVTGPLAYEGAQAALDILRQHPGCCLLNDNTDLQGPWFDSLLWLAQRWAPAAAHAGVQYVAHVVRGGTLATLFLGTPTHHLFTQFEIQIFDLLAEANDWLASCRQQTAH</sequence>
<dbReference type="EMBL" id="JABKAU010000017">
    <property type="protein sequence ID" value="NVO31731.1"/>
    <property type="molecule type" value="Genomic_DNA"/>
</dbReference>
<dbReference type="RefSeq" id="WP_176908629.1">
    <property type="nucleotide sequence ID" value="NZ_JABKAU010000017.1"/>
</dbReference>
<comment type="caution">
    <text evidence="1">The sequence shown here is derived from an EMBL/GenBank/DDBJ whole genome shotgun (WGS) entry which is preliminary data.</text>
</comment>
<dbReference type="AlphaFoldDB" id="A0A7Y7PPP8"/>
<keyword evidence="2" id="KW-1185">Reference proteome</keyword>
<evidence type="ECO:0008006" key="3">
    <source>
        <dbReference type="Google" id="ProtNLM"/>
    </source>
</evidence>
<accession>A0A7Y7PPP8</accession>
<protein>
    <recommendedName>
        <fullName evidence="3">STAS/SEC14 domain-containing protein</fullName>
    </recommendedName>
</protein>
<evidence type="ECO:0000313" key="2">
    <source>
        <dbReference type="Proteomes" id="UP000565521"/>
    </source>
</evidence>
<gene>
    <name evidence="1" type="ORF">HW554_10965</name>
</gene>
<evidence type="ECO:0000313" key="1">
    <source>
        <dbReference type="EMBL" id="NVO31731.1"/>
    </source>
</evidence>
<organism evidence="1 2">
    <name type="scientific">Hymenobacter lapidiphilus</name>
    <dbReference type="NCBI Taxonomy" id="2608003"/>
    <lineage>
        <taxon>Bacteria</taxon>
        <taxon>Pseudomonadati</taxon>
        <taxon>Bacteroidota</taxon>
        <taxon>Cytophagia</taxon>
        <taxon>Cytophagales</taxon>
        <taxon>Hymenobacteraceae</taxon>
        <taxon>Hymenobacter</taxon>
    </lineage>
</organism>
<proteinExistence type="predicted"/>
<name>A0A7Y7PPP8_9BACT</name>